<organism evidence="1 2">
    <name type="scientific">Conyzicola nivalis</name>
    <dbReference type="NCBI Taxonomy" id="1477021"/>
    <lineage>
        <taxon>Bacteria</taxon>
        <taxon>Bacillati</taxon>
        <taxon>Actinomycetota</taxon>
        <taxon>Actinomycetes</taxon>
        <taxon>Micrococcales</taxon>
        <taxon>Microbacteriaceae</taxon>
        <taxon>Conyzicola</taxon>
    </lineage>
</organism>
<gene>
    <name evidence="1" type="ORF">GCM10010979_25580</name>
</gene>
<comment type="caution">
    <text evidence="1">The sequence shown here is derived from an EMBL/GenBank/DDBJ whole genome shotgun (WGS) entry which is preliminary data.</text>
</comment>
<proteinExistence type="predicted"/>
<dbReference type="AlphaFoldDB" id="A0A916SNX3"/>
<protein>
    <submittedName>
        <fullName evidence="1">Uncharacterized protein</fullName>
    </submittedName>
</protein>
<dbReference type="SUPFAM" id="SSF140453">
    <property type="entry name" value="EsxAB dimer-like"/>
    <property type="match status" value="1"/>
</dbReference>
<evidence type="ECO:0000313" key="1">
    <source>
        <dbReference type="EMBL" id="GGB09841.1"/>
    </source>
</evidence>
<dbReference type="InterPro" id="IPR036689">
    <property type="entry name" value="ESAT-6-like_sf"/>
</dbReference>
<evidence type="ECO:0000313" key="2">
    <source>
        <dbReference type="Proteomes" id="UP000606922"/>
    </source>
</evidence>
<accession>A0A916SNX3</accession>
<dbReference type="EMBL" id="BMGB01000001">
    <property type="protein sequence ID" value="GGB09841.1"/>
    <property type="molecule type" value="Genomic_DNA"/>
</dbReference>
<sequence>MGLNVIVSGDPEGMRGIATWLDNDVAKPTSYADLDLAYAWGDSSNYWTGKSGDAFRTAAMKVRDSSSGLPKLANDIASAIRAYASRIERAQEEFSGYLTQATSAGLKVTGTVVAVPTTSLQYCPADNAPEADIKEYDSYLAKMETYNQLSELYGTWIGEIDKWISENLVPLSVRAGEFAELGELLAGLALDNGDIIDFTLDYADNKADRLHVKFEEDAAAIQQTLDDIRAGQRSGNPALRAAADAVNPSEIRKGLGALNEMIGEVRGVSKFIPVAGGVVTVVGAGMDLAAGESPSSIAVEFGGGVAGAAAGTALVAAVGSTWAVPPVGAVVTVAAAAVAAGAGAKWLYESQVPIDVRESIDGFLVGHGRPVILSGAKPTWGSW</sequence>
<dbReference type="RefSeq" id="WP_188510960.1">
    <property type="nucleotide sequence ID" value="NZ_BMGB01000001.1"/>
</dbReference>
<name>A0A916SNX3_9MICO</name>
<reference evidence="1" key="2">
    <citation type="submission" date="2020-09" db="EMBL/GenBank/DDBJ databases">
        <authorList>
            <person name="Sun Q."/>
            <person name="Zhou Y."/>
        </authorList>
    </citation>
    <scope>NUCLEOTIDE SEQUENCE</scope>
    <source>
        <strain evidence="1">CGMCC 1.12813</strain>
    </source>
</reference>
<reference evidence="1" key="1">
    <citation type="journal article" date="2014" name="Int. J. Syst. Evol. Microbiol.">
        <title>Complete genome sequence of Corynebacterium casei LMG S-19264T (=DSM 44701T), isolated from a smear-ripened cheese.</title>
        <authorList>
            <consortium name="US DOE Joint Genome Institute (JGI-PGF)"/>
            <person name="Walter F."/>
            <person name="Albersmeier A."/>
            <person name="Kalinowski J."/>
            <person name="Ruckert C."/>
        </authorList>
    </citation>
    <scope>NUCLEOTIDE SEQUENCE</scope>
    <source>
        <strain evidence="1">CGMCC 1.12813</strain>
    </source>
</reference>
<keyword evidence="2" id="KW-1185">Reference proteome</keyword>
<dbReference type="Proteomes" id="UP000606922">
    <property type="component" value="Unassembled WGS sequence"/>
</dbReference>